<evidence type="ECO:0000259" key="3">
    <source>
        <dbReference type="PROSITE" id="PS51253"/>
    </source>
</evidence>
<sequence>MPLSEPPSKRSRIEISTEKKQQICQYQRDHKKATQNEIRQHFNLKWGINVGRSTISDILKQKEKWLSSDDIKRKSLTRARPCKEPELEAAIFLWFTDVRSRNLPVTCDMLKEKAKTFGEQLGVKDFAYSNGWLNRFKKRHGIALQKVHGESAAADVVEVSNGRETLHDTDTGICTGEVLSDEAIVEIVNPPTQRDSESESDHDETESPPRAVTTNEATSAISTLIYYFEQHSSLPKVTNYLDSAWAMKRNIQSFSKESLVQREITDFFM</sequence>
<dbReference type="InterPro" id="IPR009057">
    <property type="entry name" value="Homeodomain-like_sf"/>
</dbReference>
<keyword evidence="1" id="KW-0238">DNA-binding</keyword>
<dbReference type="InterPro" id="IPR050863">
    <property type="entry name" value="CenT-Element_Derived"/>
</dbReference>
<dbReference type="PANTHER" id="PTHR19303:SF73">
    <property type="entry name" value="PROTEIN PDC2"/>
    <property type="match status" value="1"/>
</dbReference>
<dbReference type="PROSITE" id="PS51253">
    <property type="entry name" value="HTH_CENPB"/>
    <property type="match status" value="1"/>
</dbReference>
<dbReference type="Proteomes" id="UP001642483">
    <property type="component" value="Unassembled WGS sequence"/>
</dbReference>
<dbReference type="Pfam" id="PF03221">
    <property type="entry name" value="HTH_Tnp_Tc5"/>
    <property type="match status" value="1"/>
</dbReference>
<name>A0ABP0GFA8_CLALP</name>
<proteinExistence type="predicted"/>
<reference evidence="4 5" key="1">
    <citation type="submission" date="2024-02" db="EMBL/GenBank/DDBJ databases">
        <authorList>
            <person name="Daric V."/>
            <person name="Darras S."/>
        </authorList>
    </citation>
    <scope>NUCLEOTIDE SEQUENCE [LARGE SCALE GENOMIC DNA]</scope>
</reference>
<dbReference type="EMBL" id="CAWYQH010000119">
    <property type="protein sequence ID" value="CAK8690456.1"/>
    <property type="molecule type" value="Genomic_DNA"/>
</dbReference>
<evidence type="ECO:0000256" key="1">
    <source>
        <dbReference type="ARBA" id="ARBA00023125"/>
    </source>
</evidence>
<dbReference type="Gene3D" id="1.10.10.60">
    <property type="entry name" value="Homeodomain-like"/>
    <property type="match status" value="2"/>
</dbReference>
<dbReference type="SUPFAM" id="SSF46689">
    <property type="entry name" value="Homeodomain-like"/>
    <property type="match status" value="2"/>
</dbReference>
<evidence type="ECO:0000313" key="4">
    <source>
        <dbReference type="EMBL" id="CAK8690456.1"/>
    </source>
</evidence>
<dbReference type="PANTHER" id="PTHR19303">
    <property type="entry name" value="TRANSPOSON"/>
    <property type="match status" value="1"/>
</dbReference>
<accession>A0ABP0GFA8</accession>
<feature type="region of interest" description="Disordered" evidence="2">
    <location>
        <begin position="189"/>
        <end position="215"/>
    </location>
</feature>
<feature type="domain" description="HTH CENPB-type" evidence="3">
    <location>
        <begin position="75"/>
        <end position="146"/>
    </location>
</feature>
<dbReference type="InterPro" id="IPR006600">
    <property type="entry name" value="HTH_CenpB_DNA-bd_dom"/>
</dbReference>
<comment type="caution">
    <text evidence="4">The sequence shown here is derived from an EMBL/GenBank/DDBJ whole genome shotgun (WGS) entry which is preliminary data.</text>
</comment>
<keyword evidence="5" id="KW-1185">Reference proteome</keyword>
<dbReference type="SMART" id="SM00674">
    <property type="entry name" value="CENPB"/>
    <property type="match status" value="1"/>
</dbReference>
<evidence type="ECO:0000256" key="2">
    <source>
        <dbReference type="SAM" id="MobiDB-lite"/>
    </source>
</evidence>
<protein>
    <recommendedName>
        <fullName evidence="3">HTH CENPB-type domain-containing protein</fullName>
    </recommendedName>
</protein>
<evidence type="ECO:0000313" key="5">
    <source>
        <dbReference type="Proteomes" id="UP001642483"/>
    </source>
</evidence>
<gene>
    <name evidence="4" type="ORF">CVLEPA_LOCUS23071</name>
</gene>
<organism evidence="4 5">
    <name type="scientific">Clavelina lepadiformis</name>
    <name type="common">Light-bulb sea squirt</name>
    <name type="synonym">Ascidia lepadiformis</name>
    <dbReference type="NCBI Taxonomy" id="159417"/>
    <lineage>
        <taxon>Eukaryota</taxon>
        <taxon>Metazoa</taxon>
        <taxon>Chordata</taxon>
        <taxon>Tunicata</taxon>
        <taxon>Ascidiacea</taxon>
        <taxon>Aplousobranchia</taxon>
        <taxon>Clavelinidae</taxon>
        <taxon>Clavelina</taxon>
    </lineage>
</organism>